<organism evidence="2 3">
    <name type="scientific">Trametes versicolor (strain FP-101664)</name>
    <name type="common">White-rot fungus</name>
    <name type="synonym">Coriolus versicolor</name>
    <dbReference type="NCBI Taxonomy" id="717944"/>
    <lineage>
        <taxon>Eukaryota</taxon>
        <taxon>Fungi</taxon>
        <taxon>Dikarya</taxon>
        <taxon>Basidiomycota</taxon>
        <taxon>Agaricomycotina</taxon>
        <taxon>Agaricomycetes</taxon>
        <taxon>Polyporales</taxon>
        <taxon>Polyporaceae</taxon>
        <taxon>Trametes</taxon>
    </lineage>
</organism>
<feature type="region of interest" description="Disordered" evidence="1">
    <location>
        <begin position="252"/>
        <end position="396"/>
    </location>
</feature>
<evidence type="ECO:0000313" key="3">
    <source>
        <dbReference type="Proteomes" id="UP000054317"/>
    </source>
</evidence>
<dbReference type="EMBL" id="JH711798">
    <property type="protein sequence ID" value="EIW51793.1"/>
    <property type="molecule type" value="Genomic_DNA"/>
</dbReference>
<dbReference type="KEGG" id="tvs:TRAVEDRAFT_75569"/>
<feature type="region of interest" description="Disordered" evidence="1">
    <location>
        <begin position="1"/>
        <end position="21"/>
    </location>
</feature>
<accession>R7S716</accession>
<feature type="compositionally biased region" description="Polar residues" evidence="1">
    <location>
        <begin position="35"/>
        <end position="48"/>
    </location>
</feature>
<proteinExistence type="predicted"/>
<dbReference type="OMA" id="DATDQEP"/>
<feature type="compositionally biased region" description="Polar residues" evidence="1">
    <location>
        <begin position="105"/>
        <end position="122"/>
    </location>
</feature>
<feature type="compositionally biased region" description="Low complexity" evidence="1">
    <location>
        <begin position="317"/>
        <end position="330"/>
    </location>
</feature>
<feature type="compositionally biased region" description="Basic residues" evidence="1">
    <location>
        <begin position="375"/>
        <end position="385"/>
    </location>
</feature>
<protein>
    <submittedName>
        <fullName evidence="2">Uncharacterized protein</fullName>
    </submittedName>
</protein>
<gene>
    <name evidence="2" type="ORF">TRAVEDRAFT_75569</name>
</gene>
<feature type="region of interest" description="Disordered" evidence="1">
    <location>
        <begin position="35"/>
        <end position="142"/>
    </location>
</feature>
<evidence type="ECO:0000256" key="1">
    <source>
        <dbReference type="SAM" id="MobiDB-lite"/>
    </source>
</evidence>
<name>R7S716_TRAVS</name>
<feature type="compositionally biased region" description="Basic and acidic residues" evidence="1">
    <location>
        <begin position="337"/>
        <end position="374"/>
    </location>
</feature>
<keyword evidence="3" id="KW-1185">Reference proteome</keyword>
<reference evidence="3" key="1">
    <citation type="journal article" date="2012" name="Science">
        <title>The Paleozoic origin of enzymatic lignin decomposition reconstructed from 31 fungal genomes.</title>
        <authorList>
            <person name="Floudas D."/>
            <person name="Binder M."/>
            <person name="Riley R."/>
            <person name="Barry K."/>
            <person name="Blanchette R.A."/>
            <person name="Henrissat B."/>
            <person name="Martinez A.T."/>
            <person name="Otillar R."/>
            <person name="Spatafora J.W."/>
            <person name="Yadav J.S."/>
            <person name="Aerts A."/>
            <person name="Benoit I."/>
            <person name="Boyd A."/>
            <person name="Carlson A."/>
            <person name="Copeland A."/>
            <person name="Coutinho P.M."/>
            <person name="de Vries R.P."/>
            <person name="Ferreira P."/>
            <person name="Findley K."/>
            <person name="Foster B."/>
            <person name="Gaskell J."/>
            <person name="Glotzer D."/>
            <person name="Gorecki P."/>
            <person name="Heitman J."/>
            <person name="Hesse C."/>
            <person name="Hori C."/>
            <person name="Igarashi K."/>
            <person name="Jurgens J.A."/>
            <person name="Kallen N."/>
            <person name="Kersten P."/>
            <person name="Kohler A."/>
            <person name="Kuees U."/>
            <person name="Kumar T.K.A."/>
            <person name="Kuo A."/>
            <person name="LaButti K."/>
            <person name="Larrondo L.F."/>
            <person name="Lindquist E."/>
            <person name="Ling A."/>
            <person name="Lombard V."/>
            <person name="Lucas S."/>
            <person name="Lundell T."/>
            <person name="Martin R."/>
            <person name="McLaughlin D.J."/>
            <person name="Morgenstern I."/>
            <person name="Morin E."/>
            <person name="Murat C."/>
            <person name="Nagy L.G."/>
            <person name="Nolan M."/>
            <person name="Ohm R.A."/>
            <person name="Patyshakuliyeva A."/>
            <person name="Rokas A."/>
            <person name="Ruiz-Duenas F.J."/>
            <person name="Sabat G."/>
            <person name="Salamov A."/>
            <person name="Samejima M."/>
            <person name="Schmutz J."/>
            <person name="Slot J.C."/>
            <person name="St John F."/>
            <person name="Stenlid J."/>
            <person name="Sun H."/>
            <person name="Sun S."/>
            <person name="Syed K."/>
            <person name="Tsang A."/>
            <person name="Wiebenga A."/>
            <person name="Young D."/>
            <person name="Pisabarro A."/>
            <person name="Eastwood D.C."/>
            <person name="Martin F."/>
            <person name="Cullen D."/>
            <person name="Grigoriev I.V."/>
            <person name="Hibbett D.S."/>
        </authorList>
    </citation>
    <scope>NUCLEOTIDE SEQUENCE [LARGE SCALE GENOMIC DNA]</scope>
    <source>
        <strain evidence="3">FP-101664</strain>
    </source>
</reference>
<dbReference type="Proteomes" id="UP000054317">
    <property type="component" value="Unassembled WGS sequence"/>
</dbReference>
<feature type="compositionally biased region" description="Low complexity" evidence="1">
    <location>
        <begin position="49"/>
        <end position="98"/>
    </location>
</feature>
<evidence type="ECO:0000313" key="2">
    <source>
        <dbReference type="EMBL" id="EIW51793.1"/>
    </source>
</evidence>
<dbReference type="AlphaFoldDB" id="R7S716"/>
<dbReference type="OrthoDB" id="3265817at2759"/>
<dbReference type="RefSeq" id="XP_008045340.1">
    <property type="nucleotide sequence ID" value="XM_008047149.1"/>
</dbReference>
<dbReference type="GeneID" id="19420213"/>
<sequence length="396" mass="41624">MSETSTLLALPRPHVVASSSDDSFTALMNAVLDSARSSGSLESTGSHNTDGTTPSTASDSTTTSVPSLDASGHTASSSSRSSTTDASASESVASSTTPSPCPSILRSSSNLTLPSRTSSPSISFAPLPSIAPRKRNSPHPLGVAARSRLLRHRRMLREHGLNPDEVPYPYGPGSGVMGGPGDTTTGLGWGEEIREAEAGVDAHEDAKAARAQTRTRAMSDPSEADALVSLGRMVKGAGKTLWRSISMKDVRAKDAAKTDAEQPPPLPGAQPSAEEPQEQPPVKTAVHLFDDNTPPPAVEGGVWEEVVEEEGWKKLLSNPPSSPESASARSDTTPRASIERKKSSAAESRKSSAAESRKSSSIESKKSPPLERKRSSPSKKPPKRHSTLDIMGTRIR</sequence>